<reference evidence="2" key="1">
    <citation type="submission" date="2016-10" db="EMBL/GenBank/DDBJ databases">
        <authorList>
            <person name="Varghese N."/>
            <person name="Submissions S."/>
        </authorList>
    </citation>
    <scope>NUCLEOTIDE SEQUENCE [LARGE SCALE GENOMIC DNA]</scope>
    <source>
        <strain evidence="2">DSM 21368</strain>
    </source>
</reference>
<dbReference type="Gene3D" id="3.30.460.40">
    <property type="match status" value="1"/>
</dbReference>
<dbReference type="RefSeq" id="WP_089774443.1">
    <property type="nucleotide sequence ID" value="NZ_FNTX01000002.1"/>
</dbReference>
<sequence length="153" mass="16447">MADLPLGVLPRLHDALAAHGAVALGGSGLMRALGLDVAVNDWDLVTDVDPAVVSAVLEQLGLPAQQVEGDSAQFATRALFEVADPETGGGIDVLVDFAIMDGGRAVPIPVRPFRRWRGLWLAHPRDWVLAYRLMGRTEKASLLQDWLAAEHSH</sequence>
<evidence type="ECO:0000313" key="1">
    <source>
        <dbReference type="EMBL" id="SEE93127.1"/>
    </source>
</evidence>
<name>A0A1H5MWL6_9MICO</name>
<protein>
    <recommendedName>
        <fullName evidence="3">Nucleotidyl transferase AbiEii toxin, Type IV TA system</fullName>
    </recommendedName>
</protein>
<dbReference type="STRING" id="648782.SAMN04488554_3664"/>
<dbReference type="Proteomes" id="UP000199220">
    <property type="component" value="Unassembled WGS sequence"/>
</dbReference>
<accession>A0A1H5MWL6</accession>
<evidence type="ECO:0000313" key="2">
    <source>
        <dbReference type="Proteomes" id="UP000199220"/>
    </source>
</evidence>
<dbReference type="InterPro" id="IPR043519">
    <property type="entry name" value="NT_sf"/>
</dbReference>
<organism evidence="1 2">
    <name type="scientific">Ruania alba</name>
    <dbReference type="NCBI Taxonomy" id="648782"/>
    <lineage>
        <taxon>Bacteria</taxon>
        <taxon>Bacillati</taxon>
        <taxon>Actinomycetota</taxon>
        <taxon>Actinomycetes</taxon>
        <taxon>Micrococcales</taxon>
        <taxon>Ruaniaceae</taxon>
        <taxon>Ruania</taxon>
    </lineage>
</organism>
<dbReference type="EMBL" id="FNTX01000002">
    <property type="protein sequence ID" value="SEE93127.1"/>
    <property type="molecule type" value="Genomic_DNA"/>
</dbReference>
<dbReference type="AlphaFoldDB" id="A0A1H5MWL6"/>
<proteinExistence type="predicted"/>
<keyword evidence="2" id="KW-1185">Reference proteome</keyword>
<dbReference type="OrthoDB" id="3696354at2"/>
<dbReference type="SUPFAM" id="SSF81301">
    <property type="entry name" value="Nucleotidyltransferase"/>
    <property type="match status" value="1"/>
</dbReference>
<gene>
    <name evidence="1" type="ORF">SAMN04488554_3664</name>
</gene>
<evidence type="ECO:0008006" key="3">
    <source>
        <dbReference type="Google" id="ProtNLM"/>
    </source>
</evidence>